<evidence type="ECO:0000256" key="7">
    <source>
        <dbReference type="ARBA" id="ARBA00023242"/>
    </source>
</evidence>
<evidence type="ECO:0000313" key="11">
    <source>
        <dbReference type="EMBL" id="CAF0750555.1"/>
    </source>
</evidence>
<feature type="compositionally biased region" description="Basic and acidic residues" evidence="9">
    <location>
        <begin position="1"/>
        <end position="12"/>
    </location>
</feature>
<keyword evidence="4" id="KW-0963">Cytoplasm</keyword>
<evidence type="ECO:0000256" key="5">
    <source>
        <dbReference type="ARBA" id="ARBA00022741"/>
    </source>
</evidence>
<reference evidence="11" key="1">
    <citation type="submission" date="2021-02" db="EMBL/GenBank/DDBJ databases">
        <authorList>
            <person name="Nowell W R."/>
        </authorList>
    </citation>
    <scope>NUCLEOTIDE SEQUENCE</scope>
    <source>
        <strain evidence="11">Ploen Becks lab</strain>
    </source>
</reference>
<keyword evidence="7" id="KW-0539">Nucleus</keyword>
<dbReference type="CDD" id="cd06223">
    <property type="entry name" value="PRTases_typeI"/>
    <property type="match status" value="1"/>
</dbReference>
<keyword evidence="5" id="KW-0547">Nucleotide-binding</keyword>
<protein>
    <recommendedName>
        <fullName evidence="8">Uracil phosphoribosyltransferase homolog</fullName>
    </recommendedName>
</protein>
<dbReference type="EMBL" id="CAJNOC010000362">
    <property type="protein sequence ID" value="CAF0750555.1"/>
    <property type="molecule type" value="Genomic_DNA"/>
</dbReference>
<evidence type="ECO:0000256" key="8">
    <source>
        <dbReference type="ARBA" id="ARBA00044193"/>
    </source>
</evidence>
<comment type="caution">
    <text evidence="11">The sequence shown here is derived from an EMBL/GenBank/DDBJ whole genome shotgun (WGS) entry which is preliminary data.</text>
</comment>
<dbReference type="Gene3D" id="3.40.50.2020">
    <property type="match status" value="1"/>
</dbReference>
<organism evidence="11 12">
    <name type="scientific">Brachionus calyciflorus</name>
    <dbReference type="NCBI Taxonomy" id="104777"/>
    <lineage>
        <taxon>Eukaryota</taxon>
        <taxon>Metazoa</taxon>
        <taxon>Spiralia</taxon>
        <taxon>Gnathifera</taxon>
        <taxon>Rotifera</taxon>
        <taxon>Eurotatoria</taxon>
        <taxon>Monogononta</taxon>
        <taxon>Pseudotrocha</taxon>
        <taxon>Ploima</taxon>
        <taxon>Brachionidae</taxon>
        <taxon>Brachionus</taxon>
    </lineage>
</organism>
<comment type="similarity">
    <text evidence="3">Belongs to the UPRTase family.</text>
</comment>
<gene>
    <name evidence="11" type="ORF">OXX778_LOCUS3890</name>
</gene>
<evidence type="ECO:0000256" key="4">
    <source>
        <dbReference type="ARBA" id="ARBA00022490"/>
    </source>
</evidence>
<proteinExistence type="inferred from homology"/>
<dbReference type="GO" id="GO:0005525">
    <property type="term" value="F:GTP binding"/>
    <property type="evidence" value="ECO:0007669"/>
    <property type="project" value="UniProtKB-KW"/>
</dbReference>
<feature type="region of interest" description="Disordered" evidence="9">
    <location>
        <begin position="1"/>
        <end position="23"/>
    </location>
</feature>
<dbReference type="FunFam" id="3.40.50.2020:FF:000026">
    <property type="entry name" value="Uracil phosphoribosyltransferase homolog"/>
    <property type="match status" value="1"/>
</dbReference>
<keyword evidence="12" id="KW-1185">Reference proteome</keyword>
<dbReference type="AlphaFoldDB" id="A0A813PBW4"/>
<feature type="domain" description="Phosphoribosyltransferase" evidence="10">
    <location>
        <begin position="58"/>
        <end position="251"/>
    </location>
</feature>
<dbReference type="OrthoDB" id="106623at2759"/>
<dbReference type="GO" id="GO:0005634">
    <property type="term" value="C:nucleus"/>
    <property type="evidence" value="ECO:0007669"/>
    <property type="project" value="UniProtKB-SubCell"/>
</dbReference>
<evidence type="ECO:0000256" key="6">
    <source>
        <dbReference type="ARBA" id="ARBA00023134"/>
    </source>
</evidence>
<dbReference type="InterPro" id="IPR000836">
    <property type="entry name" value="PRTase_dom"/>
</dbReference>
<dbReference type="GO" id="GO:0005737">
    <property type="term" value="C:cytoplasm"/>
    <property type="evidence" value="ECO:0007669"/>
    <property type="project" value="UniProtKB-SubCell"/>
</dbReference>
<evidence type="ECO:0000259" key="10">
    <source>
        <dbReference type="Pfam" id="PF14681"/>
    </source>
</evidence>
<sequence length="252" mass="28398">MKEPDLISDMKESQQQQQHQVQQTKPIFTLGTKTDSTSKLIDLANLKLTNKISVLKCNNQIKELHTVLRDCETSHSDFKFYSDRLIRLLVEEGLNELPYTECKVQTPSGCYYDGVKYISGVCGVSIMRSGEAMEKGLRECCRSIRIGKILIQTADEDTNKSSVIYAKFPKDVATRKIMLMYPIITSGSTVILAIKVLKEHNVSEKNILVLCLFSTPSGLQSISSQYPDINILTSEIHPFVPTDFGQRYFGTE</sequence>
<evidence type="ECO:0000256" key="9">
    <source>
        <dbReference type="SAM" id="MobiDB-lite"/>
    </source>
</evidence>
<accession>A0A813PBW4</accession>
<comment type="subcellular location">
    <subcellularLocation>
        <location evidence="2">Cytoplasm</location>
    </subcellularLocation>
    <subcellularLocation>
        <location evidence="1">Nucleus</location>
    </subcellularLocation>
</comment>
<dbReference type="Proteomes" id="UP000663879">
    <property type="component" value="Unassembled WGS sequence"/>
</dbReference>
<dbReference type="Pfam" id="PF14681">
    <property type="entry name" value="UPRTase"/>
    <property type="match status" value="1"/>
</dbReference>
<keyword evidence="6" id="KW-0342">GTP-binding</keyword>
<evidence type="ECO:0000256" key="2">
    <source>
        <dbReference type="ARBA" id="ARBA00004496"/>
    </source>
</evidence>
<evidence type="ECO:0000256" key="3">
    <source>
        <dbReference type="ARBA" id="ARBA00009516"/>
    </source>
</evidence>
<evidence type="ECO:0000256" key="1">
    <source>
        <dbReference type="ARBA" id="ARBA00004123"/>
    </source>
</evidence>
<evidence type="ECO:0000313" key="12">
    <source>
        <dbReference type="Proteomes" id="UP000663879"/>
    </source>
</evidence>
<name>A0A813PBW4_9BILA</name>
<dbReference type="InterPro" id="IPR029057">
    <property type="entry name" value="PRTase-like"/>
</dbReference>
<dbReference type="SUPFAM" id="SSF53271">
    <property type="entry name" value="PRTase-like"/>
    <property type="match status" value="1"/>
</dbReference>
<feature type="compositionally biased region" description="Low complexity" evidence="9">
    <location>
        <begin position="14"/>
        <end position="23"/>
    </location>
</feature>